<evidence type="ECO:0000313" key="4">
    <source>
        <dbReference type="Proteomes" id="UP000595140"/>
    </source>
</evidence>
<keyword evidence="1" id="KW-0472">Membrane</keyword>
<keyword evidence="1" id="KW-0812">Transmembrane</keyword>
<dbReference type="GO" id="GO:0012505">
    <property type="term" value="C:endomembrane system"/>
    <property type="evidence" value="ECO:0007669"/>
    <property type="project" value="TreeGrafter"/>
</dbReference>
<protein>
    <recommendedName>
        <fullName evidence="2">DUF7794 domain-containing protein</fullName>
    </recommendedName>
</protein>
<proteinExistence type="predicted"/>
<keyword evidence="4" id="KW-1185">Reference proteome</keyword>
<dbReference type="InterPro" id="IPR056696">
    <property type="entry name" value="DUF7794"/>
</dbReference>
<dbReference type="OrthoDB" id="1928130at2759"/>
<dbReference type="EMBL" id="OOIL02002010">
    <property type="protein sequence ID" value="VFQ79797.1"/>
    <property type="molecule type" value="Genomic_DNA"/>
</dbReference>
<evidence type="ECO:0000313" key="3">
    <source>
        <dbReference type="EMBL" id="VFQ79797.1"/>
    </source>
</evidence>
<dbReference type="AlphaFoldDB" id="A0A484LU42"/>
<dbReference type="PANTHER" id="PTHR37735:SF1">
    <property type="entry name" value="OS08G0567000 PROTEIN"/>
    <property type="match status" value="1"/>
</dbReference>
<feature type="domain" description="DUF7794" evidence="2">
    <location>
        <begin position="29"/>
        <end position="292"/>
    </location>
</feature>
<dbReference type="Proteomes" id="UP000595140">
    <property type="component" value="Unassembled WGS sequence"/>
</dbReference>
<evidence type="ECO:0000259" key="2">
    <source>
        <dbReference type="Pfam" id="PF25070"/>
    </source>
</evidence>
<organism evidence="3 4">
    <name type="scientific">Cuscuta campestris</name>
    <dbReference type="NCBI Taxonomy" id="132261"/>
    <lineage>
        <taxon>Eukaryota</taxon>
        <taxon>Viridiplantae</taxon>
        <taxon>Streptophyta</taxon>
        <taxon>Embryophyta</taxon>
        <taxon>Tracheophyta</taxon>
        <taxon>Spermatophyta</taxon>
        <taxon>Magnoliopsida</taxon>
        <taxon>eudicotyledons</taxon>
        <taxon>Gunneridae</taxon>
        <taxon>Pentapetalae</taxon>
        <taxon>asterids</taxon>
        <taxon>lamiids</taxon>
        <taxon>Solanales</taxon>
        <taxon>Convolvulaceae</taxon>
        <taxon>Cuscuteae</taxon>
        <taxon>Cuscuta</taxon>
        <taxon>Cuscuta subgen. Grammica</taxon>
        <taxon>Cuscuta sect. Cleistogrammica</taxon>
    </lineage>
</organism>
<evidence type="ECO:0000256" key="1">
    <source>
        <dbReference type="SAM" id="Phobius"/>
    </source>
</evidence>
<name>A0A484LU42_9ASTE</name>
<dbReference type="PANTHER" id="PTHR37735">
    <property type="entry name" value="OS08G0567000 PROTEIN"/>
    <property type="match status" value="1"/>
</dbReference>
<reference evidence="3 4" key="1">
    <citation type="submission" date="2018-04" db="EMBL/GenBank/DDBJ databases">
        <authorList>
            <person name="Vogel A."/>
        </authorList>
    </citation>
    <scope>NUCLEOTIDE SEQUENCE [LARGE SCALE GENOMIC DNA]</scope>
</reference>
<accession>A0A484LU42</accession>
<sequence length="371" mass="41190">MAENTRFSLSYLIIISLLSLHSTIIDGASGVFFLDSPDQRYVRPSSSDETSSMSLPEVGAAVSVLLGFTPPATLSTKSSSKLNEVLAPNPFDRPRAVLLLEVTGAEGSHFLVGSEEFSVTHKRDVIWSTNTNIHLPGEESVSVLTLNEPLSLDSENELSEKELIDFASWLHGSYVNVAKEQFTEALIVPLENEDELRFDLSKKAVREFIKSLISLSHDCHKAMELHHDLFGSENNKPELIVARFGAIEEMTNKHGTENVEQAMRLSVHVISKIFVSLRNAYKGEIVGVVVYNSESEPMLNVIHDSRQSARWLVETNSLQNATVVAAQLMVRRTVAWTTGIMLIIATLLGIYFLLNMSLTRDTLLYSNVKLD</sequence>
<keyword evidence="1" id="KW-1133">Transmembrane helix</keyword>
<dbReference type="Pfam" id="PF25070">
    <property type="entry name" value="DUF7794"/>
    <property type="match status" value="1"/>
</dbReference>
<gene>
    <name evidence="3" type="ORF">CCAM_LOCUS21573</name>
</gene>
<feature type="transmembrane region" description="Helical" evidence="1">
    <location>
        <begin position="12"/>
        <end position="34"/>
    </location>
</feature>
<feature type="transmembrane region" description="Helical" evidence="1">
    <location>
        <begin position="334"/>
        <end position="354"/>
    </location>
</feature>